<sequence>MPADVRDRDALLAPYDVDGVVDEPELRSVAELARHVCDVPYAVVNLISEHFQHQVAAVGIAPAVCAREDSMCSVSITTSEPVVVPDAREDPRFADNPFVTGRLADVRFYAAGQLRTASGAVLGTLCVFDGVRRDLAPAQRRGLDLLAGQAVAALELRRAGRELATTVRELEEARAELARSNSDLAAFAGQVSHDLRNPLAGVTGFLELLADRPAVAADGTAHGHVERALAGAARMRDLVDDLLAYARVGGGLRPERVDLAVLLDDVLDDLAPTGALDGFDVRGDPLPVVRGDAVQLRAVLQNVVTNALRFARPDRRLLLRLRAQARDERWLIEIADNGRGIPTAQREEAFTLLRQVHDHGTVPGGSGIGLATCRRIVAAHGGTIGIGDGVDGGIAVWFTLPAA</sequence>
<comment type="catalytic activity">
    <reaction evidence="1">
        <text>ATP + protein L-histidine = ADP + protein N-phospho-L-histidine.</text>
        <dbReference type="EC" id="2.7.13.3"/>
    </reaction>
</comment>
<dbReference type="Pfam" id="PF02518">
    <property type="entry name" value="HATPase_c"/>
    <property type="match status" value="1"/>
</dbReference>
<keyword evidence="9" id="KW-0547">Nucleotide-binding</keyword>
<dbReference type="PROSITE" id="PS50109">
    <property type="entry name" value="HIS_KIN"/>
    <property type="match status" value="1"/>
</dbReference>
<dbReference type="SMART" id="SM00388">
    <property type="entry name" value="HisKA"/>
    <property type="match status" value="1"/>
</dbReference>
<evidence type="ECO:0000313" key="9">
    <source>
        <dbReference type="EMBL" id="MFC5138147.1"/>
    </source>
</evidence>
<dbReference type="InterPro" id="IPR005467">
    <property type="entry name" value="His_kinase_dom"/>
</dbReference>
<dbReference type="SUPFAM" id="SSF55874">
    <property type="entry name" value="ATPase domain of HSP90 chaperone/DNA topoisomerase II/histidine kinase"/>
    <property type="match status" value="1"/>
</dbReference>
<dbReference type="Pfam" id="PF00512">
    <property type="entry name" value="HisKA"/>
    <property type="match status" value="1"/>
</dbReference>
<proteinExistence type="predicted"/>
<feature type="domain" description="Histidine kinase" evidence="8">
    <location>
        <begin position="190"/>
        <end position="403"/>
    </location>
</feature>
<evidence type="ECO:0000256" key="2">
    <source>
        <dbReference type="ARBA" id="ARBA00004236"/>
    </source>
</evidence>
<keyword evidence="7" id="KW-0175">Coiled coil</keyword>
<evidence type="ECO:0000256" key="7">
    <source>
        <dbReference type="SAM" id="Coils"/>
    </source>
</evidence>
<keyword evidence="5" id="KW-0418">Kinase</keyword>
<dbReference type="InterPro" id="IPR003594">
    <property type="entry name" value="HATPase_dom"/>
</dbReference>
<dbReference type="Gene3D" id="3.30.450.40">
    <property type="match status" value="1"/>
</dbReference>
<accession>A0ABV9ZAX7</accession>
<dbReference type="SUPFAM" id="SSF47384">
    <property type="entry name" value="Homodimeric domain of signal transducing histidine kinase"/>
    <property type="match status" value="1"/>
</dbReference>
<dbReference type="SMART" id="SM00387">
    <property type="entry name" value="HATPase_c"/>
    <property type="match status" value="1"/>
</dbReference>
<keyword evidence="10" id="KW-1185">Reference proteome</keyword>
<dbReference type="InterPro" id="IPR050351">
    <property type="entry name" value="BphY/WalK/GraS-like"/>
</dbReference>
<dbReference type="GO" id="GO:0005524">
    <property type="term" value="F:ATP binding"/>
    <property type="evidence" value="ECO:0007669"/>
    <property type="project" value="UniProtKB-KW"/>
</dbReference>
<dbReference type="Gene3D" id="3.30.565.10">
    <property type="entry name" value="Histidine kinase-like ATPase, C-terminal domain"/>
    <property type="match status" value="1"/>
</dbReference>
<evidence type="ECO:0000256" key="1">
    <source>
        <dbReference type="ARBA" id="ARBA00000085"/>
    </source>
</evidence>
<dbReference type="InterPro" id="IPR029016">
    <property type="entry name" value="GAF-like_dom_sf"/>
</dbReference>
<dbReference type="InterPro" id="IPR003661">
    <property type="entry name" value="HisK_dim/P_dom"/>
</dbReference>
<evidence type="ECO:0000256" key="3">
    <source>
        <dbReference type="ARBA" id="ARBA00012438"/>
    </source>
</evidence>
<evidence type="ECO:0000259" key="8">
    <source>
        <dbReference type="PROSITE" id="PS50109"/>
    </source>
</evidence>
<keyword evidence="4" id="KW-0808">Transferase</keyword>
<dbReference type="InterPro" id="IPR036097">
    <property type="entry name" value="HisK_dim/P_sf"/>
</dbReference>
<dbReference type="CDD" id="cd00082">
    <property type="entry name" value="HisKA"/>
    <property type="match status" value="1"/>
</dbReference>
<dbReference type="Gene3D" id="1.10.287.130">
    <property type="match status" value="1"/>
</dbReference>
<dbReference type="SUPFAM" id="SSF55781">
    <property type="entry name" value="GAF domain-like"/>
    <property type="match status" value="1"/>
</dbReference>
<organism evidence="9 10">
    <name type="scientific">Actinomycetospora rhizophila</name>
    <dbReference type="NCBI Taxonomy" id="1416876"/>
    <lineage>
        <taxon>Bacteria</taxon>
        <taxon>Bacillati</taxon>
        <taxon>Actinomycetota</taxon>
        <taxon>Actinomycetes</taxon>
        <taxon>Pseudonocardiales</taxon>
        <taxon>Pseudonocardiaceae</taxon>
        <taxon>Actinomycetospora</taxon>
    </lineage>
</organism>
<evidence type="ECO:0000256" key="5">
    <source>
        <dbReference type="ARBA" id="ARBA00022777"/>
    </source>
</evidence>
<keyword evidence="9" id="KW-0067">ATP-binding</keyword>
<feature type="coiled-coil region" evidence="7">
    <location>
        <begin position="156"/>
        <end position="190"/>
    </location>
</feature>
<name>A0ABV9ZAX7_9PSEU</name>
<dbReference type="EC" id="2.7.13.3" evidence="3"/>
<evidence type="ECO:0000256" key="4">
    <source>
        <dbReference type="ARBA" id="ARBA00022679"/>
    </source>
</evidence>
<reference evidence="10" key="1">
    <citation type="journal article" date="2019" name="Int. J. Syst. Evol. Microbiol.">
        <title>The Global Catalogue of Microorganisms (GCM) 10K type strain sequencing project: providing services to taxonomists for standard genome sequencing and annotation.</title>
        <authorList>
            <consortium name="The Broad Institute Genomics Platform"/>
            <consortium name="The Broad Institute Genome Sequencing Center for Infectious Disease"/>
            <person name="Wu L."/>
            <person name="Ma J."/>
        </authorList>
    </citation>
    <scope>NUCLEOTIDE SEQUENCE [LARGE SCALE GENOMIC DNA]</scope>
    <source>
        <strain evidence="10">XZYJ18</strain>
    </source>
</reference>
<dbReference type="InterPro" id="IPR036890">
    <property type="entry name" value="HATPase_C_sf"/>
</dbReference>
<evidence type="ECO:0000313" key="10">
    <source>
        <dbReference type="Proteomes" id="UP001596175"/>
    </source>
</evidence>
<comment type="caution">
    <text evidence="9">The sequence shown here is derived from an EMBL/GenBank/DDBJ whole genome shotgun (WGS) entry which is preliminary data.</text>
</comment>
<dbReference type="EMBL" id="JBHSKG010000003">
    <property type="protein sequence ID" value="MFC5138147.1"/>
    <property type="molecule type" value="Genomic_DNA"/>
</dbReference>
<dbReference type="Proteomes" id="UP001596175">
    <property type="component" value="Unassembled WGS sequence"/>
</dbReference>
<comment type="subcellular location">
    <subcellularLocation>
        <location evidence="2">Cell membrane</location>
    </subcellularLocation>
</comment>
<gene>
    <name evidence="9" type="ORF">ACFPK1_07885</name>
</gene>
<dbReference type="PANTHER" id="PTHR42878:SF15">
    <property type="entry name" value="BACTERIOPHYTOCHROME"/>
    <property type="match status" value="1"/>
</dbReference>
<dbReference type="RefSeq" id="WP_378020372.1">
    <property type="nucleotide sequence ID" value="NZ_JBHSKG010000003.1"/>
</dbReference>
<protein>
    <recommendedName>
        <fullName evidence="6">Sensor-like histidine kinase SenX3</fullName>
        <ecNumber evidence="3">2.7.13.3</ecNumber>
    </recommendedName>
</protein>
<evidence type="ECO:0000256" key="6">
    <source>
        <dbReference type="ARBA" id="ARBA00039401"/>
    </source>
</evidence>
<dbReference type="PANTHER" id="PTHR42878">
    <property type="entry name" value="TWO-COMPONENT HISTIDINE KINASE"/>
    <property type="match status" value="1"/>
</dbReference>